<comment type="caution">
    <text evidence="3">The sequence shown here is derived from an EMBL/GenBank/DDBJ whole genome shotgun (WGS) entry which is preliminary data.</text>
</comment>
<reference evidence="3" key="1">
    <citation type="submission" date="2022-11" db="EMBL/GenBank/DDBJ databases">
        <title>Chromosome-level genome of Pogonophryne albipinna.</title>
        <authorList>
            <person name="Jo E."/>
        </authorList>
    </citation>
    <scope>NUCLEOTIDE SEQUENCE</scope>
    <source>
        <strain evidence="3">SGF0006</strain>
        <tissue evidence="3">Muscle</tissue>
    </source>
</reference>
<evidence type="ECO:0000313" key="3">
    <source>
        <dbReference type="EMBL" id="KAJ4927586.1"/>
    </source>
</evidence>
<dbReference type="AlphaFoldDB" id="A0AAD6AML0"/>
<gene>
    <name evidence="3" type="ORF">JOQ06_015311</name>
</gene>
<dbReference type="InterPro" id="IPR048365">
    <property type="entry name" value="TNP-like_RNaseH_N"/>
</dbReference>
<dbReference type="Proteomes" id="UP001219934">
    <property type="component" value="Unassembled WGS sequence"/>
</dbReference>
<evidence type="ECO:0000313" key="4">
    <source>
        <dbReference type="Proteomes" id="UP001219934"/>
    </source>
</evidence>
<feature type="domain" description="Transposable element P transposase-like RNase H" evidence="1">
    <location>
        <begin position="1"/>
        <end position="99"/>
    </location>
</feature>
<organism evidence="3 4">
    <name type="scientific">Pogonophryne albipinna</name>
    <dbReference type="NCBI Taxonomy" id="1090488"/>
    <lineage>
        <taxon>Eukaryota</taxon>
        <taxon>Metazoa</taxon>
        <taxon>Chordata</taxon>
        <taxon>Craniata</taxon>
        <taxon>Vertebrata</taxon>
        <taxon>Euteleostomi</taxon>
        <taxon>Actinopterygii</taxon>
        <taxon>Neopterygii</taxon>
        <taxon>Teleostei</taxon>
        <taxon>Neoteleostei</taxon>
        <taxon>Acanthomorphata</taxon>
        <taxon>Eupercaria</taxon>
        <taxon>Perciformes</taxon>
        <taxon>Notothenioidei</taxon>
        <taxon>Pogonophryne</taxon>
    </lineage>
</organism>
<name>A0AAD6AML0_9TELE</name>
<keyword evidence="4" id="KW-1185">Reference proteome</keyword>
<dbReference type="EMBL" id="JAPTMU010000019">
    <property type="protein sequence ID" value="KAJ4927586.1"/>
    <property type="molecule type" value="Genomic_DNA"/>
</dbReference>
<protein>
    <submittedName>
        <fullName evidence="3">Uncharacterized protein</fullName>
    </submittedName>
</protein>
<sequence length="302" mass="33994">MYIHKQTEFGGDQIHGYVDIGSGEIENVIATQALVLMVVAINESWKIPIAYFLINSMTGTERANLIRESLVRLHAIGVRVISLTCDGPSQNFAMIRELGAKLDIFDMRSFFLHPEDRTQKIYVILDPCHMLKLLRNVFSKVGVLVREDGQQIMWKYIEELHKLQEKEGLRLGNKLKMAHIQWRNQKMKVKKGTGNCLLRDNTTILDSTPANINMARRLGIEPVEEIVTEDDTLANLPDVNHLSEYKEAAISYIAGFIVKKIEQKVTCMPCSHALTSADSVHPFVTLKNRGGLQKPSPGIASV</sequence>
<evidence type="ECO:0000259" key="2">
    <source>
        <dbReference type="Pfam" id="PF21788"/>
    </source>
</evidence>
<dbReference type="InterPro" id="IPR048366">
    <property type="entry name" value="TNP-like_GBD"/>
</dbReference>
<feature type="domain" description="Transposable element P transposase-like GTP-binding insertion" evidence="2">
    <location>
        <begin position="128"/>
        <end position="190"/>
    </location>
</feature>
<proteinExistence type="predicted"/>
<accession>A0AAD6AML0</accession>
<dbReference type="Pfam" id="PF21788">
    <property type="entry name" value="TNP-like_GBD"/>
    <property type="match status" value="1"/>
</dbReference>
<evidence type="ECO:0000259" key="1">
    <source>
        <dbReference type="Pfam" id="PF21787"/>
    </source>
</evidence>
<dbReference type="Pfam" id="PF21787">
    <property type="entry name" value="TNP-like_RNaseH_N"/>
    <property type="match status" value="1"/>
</dbReference>